<feature type="binding site" evidence="11 12">
    <location>
        <begin position="524"/>
        <end position="525"/>
    </location>
    <ligand>
        <name>5-methyltetrahydropteroyltri-L-glutamate</name>
        <dbReference type="ChEBI" id="CHEBI:58207"/>
    </ligand>
</feature>
<evidence type="ECO:0000256" key="6">
    <source>
        <dbReference type="ARBA" id="ARBA00022679"/>
    </source>
</evidence>
<comment type="caution">
    <text evidence="17">The sequence shown here is derived from an EMBL/GenBank/DDBJ whole genome shotgun (WGS) entry which is preliminary data.</text>
</comment>
<evidence type="ECO:0000256" key="10">
    <source>
        <dbReference type="ARBA" id="ARBA00023167"/>
    </source>
</evidence>
<dbReference type="Pfam" id="PF01717">
    <property type="entry name" value="Meth_synt_2"/>
    <property type="match status" value="1"/>
</dbReference>
<evidence type="ECO:0000256" key="3">
    <source>
        <dbReference type="ARBA" id="ARBA00009553"/>
    </source>
</evidence>
<evidence type="ECO:0000313" key="18">
    <source>
        <dbReference type="Proteomes" id="UP001107961"/>
    </source>
</evidence>
<evidence type="ECO:0000256" key="4">
    <source>
        <dbReference type="ARBA" id="ARBA00022603"/>
    </source>
</evidence>
<sequence length="762" mass="85658">MTTLHNLGFPRIGARRELKQAQEAYWAGTLQQSELEHVGRSLRERHWALQAQAGIDLLPVGDFAWYDQILEFSCLLGVVPARFGQDADADVDLDTLFRMARGRAPTGTPAAACEMTKWFDTNYHYIVPELAVDQSFRIARESLFEQVEEAKALGHDPKPVIPGPLTYLYLSKGEDFDGADDSAKLALLETLIPVYRRILQRLADQGVQWVQIDEPILVLDLPDAWQRAYLRVYDQLAAASTARLLLATYFGALKNNLFTALELPVAGLHLDRVRGDDDLEQVISRLGDKVLSLGYINGRNIWRTDLDAALATLKPLKEALGDRLWLAPSCSLLHSPVDLDQEDKLDTELKSWLSFAKQKLDELALLGGALDGDAAAEAGLQAQREALRARSESTRIHNPAVAERIGASGDLSRDRLSPFAERIAKQQDALKLPAFPTTTIGSFPQTREIREARRDWKAGKLDDAAYTEQMKQEIARCIRYQEEVELDVLVHGEAERNDMVEYFGELLEGFAFTRFGWVQSYGSRCVKPPIIFGDVRRPNPMTVEWARYAQSLTDKPVKGMLTGPVTILQWSFVRDDQPRSETCKQIALALRDEVRDLENAGIKVIQIDEPALREGLPLRQGEWQAYLDWAVDCFRLATVGVDDDTQIHTHMCYSEFNDIIEAIAALDADVITIETSRSNMELLDAFRDFQYPNDIGPGVYDIHSPNEPDVAWMVGLMEKAAERLPKERLWVNPDCGLKTRKWEETQGALANMVAAAKQLRTA</sequence>
<evidence type="ECO:0000256" key="5">
    <source>
        <dbReference type="ARBA" id="ARBA00022605"/>
    </source>
</evidence>
<feature type="active site" description="Proton donor" evidence="11 14">
    <location>
        <position position="703"/>
    </location>
</feature>
<evidence type="ECO:0000256" key="11">
    <source>
        <dbReference type="HAMAP-Rule" id="MF_00172"/>
    </source>
</evidence>
<feature type="binding site" evidence="13">
    <location>
        <position position="735"/>
    </location>
    <ligand>
        <name>Zn(2+)</name>
        <dbReference type="ChEBI" id="CHEBI:29105"/>
        <label>1</label>
        <note>catalytic</note>
    </ligand>
</feature>
<dbReference type="InterPro" id="IPR006276">
    <property type="entry name" value="Cobalamin-indep_Met_synthase"/>
</dbReference>
<feature type="binding site" evidence="13">
    <location>
        <position position="652"/>
    </location>
    <ligand>
        <name>Zn(2+)</name>
        <dbReference type="ChEBI" id="CHEBI:29105"/>
        <label>1</label>
        <note>catalytic</note>
    </ligand>
</feature>
<evidence type="ECO:0000256" key="2">
    <source>
        <dbReference type="ARBA" id="ARBA00004681"/>
    </source>
</evidence>
<keyword evidence="8 11" id="KW-0677">Repeat</keyword>
<dbReference type="GO" id="GO:0032259">
    <property type="term" value="P:methylation"/>
    <property type="evidence" value="ECO:0007669"/>
    <property type="project" value="UniProtKB-KW"/>
</dbReference>
<proteinExistence type="inferred from homology"/>
<dbReference type="NCBIfam" id="TIGR01371">
    <property type="entry name" value="met_syn_B12ind"/>
    <property type="match status" value="1"/>
</dbReference>
<keyword evidence="7 11" id="KW-0479">Metal-binding</keyword>
<feature type="binding site" evidence="11">
    <location>
        <position position="674"/>
    </location>
    <ligand>
        <name>Zn(2+)</name>
        <dbReference type="ChEBI" id="CHEBI:29105"/>
        <note>catalytic</note>
    </ligand>
</feature>
<feature type="binding site" evidence="11">
    <location>
        <position position="614"/>
    </location>
    <ligand>
        <name>5-methyltetrahydropteroyltri-L-glutamate</name>
        <dbReference type="ChEBI" id="CHEBI:58207"/>
    </ligand>
</feature>
<dbReference type="PIRSF" id="PIRSF000382">
    <property type="entry name" value="MeTrfase_B12_ind"/>
    <property type="match status" value="1"/>
</dbReference>
<reference evidence="17" key="1">
    <citation type="submission" date="2022-01" db="EMBL/GenBank/DDBJ databases">
        <authorList>
            <person name="Karlyshev A.V."/>
            <person name="Jaspars M."/>
        </authorList>
    </citation>
    <scope>NUCLEOTIDE SEQUENCE</scope>
    <source>
        <strain evidence="17">AGSA3-2</strain>
    </source>
</reference>
<feature type="domain" description="Cobalamin-independent methionine synthase MetE N-terminal" evidence="16">
    <location>
        <begin position="5"/>
        <end position="319"/>
    </location>
</feature>
<dbReference type="HAMAP" id="MF_00172">
    <property type="entry name" value="Meth_synth"/>
    <property type="match status" value="1"/>
</dbReference>
<organism evidence="17 18">
    <name type="scientific">Alloalcanivorax xenomutans</name>
    <dbReference type="NCBI Taxonomy" id="1094342"/>
    <lineage>
        <taxon>Bacteria</taxon>
        <taxon>Pseudomonadati</taxon>
        <taxon>Pseudomonadota</taxon>
        <taxon>Gammaproteobacteria</taxon>
        <taxon>Oceanospirillales</taxon>
        <taxon>Alcanivoracaceae</taxon>
        <taxon>Alloalcanivorax</taxon>
    </lineage>
</organism>
<evidence type="ECO:0000256" key="12">
    <source>
        <dbReference type="PIRSR" id="PIRSR000382-1"/>
    </source>
</evidence>
<feature type="binding site" evidence="11">
    <location>
        <position position="735"/>
    </location>
    <ligand>
        <name>Zn(2+)</name>
        <dbReference type="ChEBI" id="CHEBI:29105"/>
        <note>catalytic</note>
    </ligand>
</feature>
<feature type="binding site" evidence="11 12">
    <location>
        <position position="608"/>
    </location>
    <ligand>
        <name>L-methionine</name>
        <dbReference type="ChEBI" id="CHEBI:57844"/>
    </ligand>
</feature>
<feature type="binding site" evidence="11 12">
    <location>
        <begin position="440"/>
        <end position="442"/>
    </location>
    <ligand>
        <name>L-homocysteine</name>
        <dbReference type="ChEBI" id="CHEBI:58199"/>
    </ligand>
</feature>
<comment type="pathway">
    <text evidence="2 11">Amino-acid biosynthesis; L-methionine biosynthesis via de novo pathway; L-methionine from L-homocysteine (MetE route): step 1/1.</text>
</comment>
<dbReference type="CDD" id="cd03312">
    <property type="entry name" value="CIMS_N_terminal_like"/>
    <property type="match status" value="1"/>
</dbReference>
<dbReference type="Gene3D" id="3.20.20.210">
    <property type="match status" value="2"/>
</dbReference>
<evidence type="ECO:0000256" key="7">
    <source>
        <dbReference type="ARBA" id="ARBA00022723"/>
    </source>
</evidence>
<evidence type="ECO:0000256" key="13">
    <source>
        <dbReference type="PIRSR" id="PIRSR000382-2"/>
    </source>
</evidence>
<feature type="binding site" evidence="13">
    <location>
        <position position="650"/>
    </location>
    <ligand>
        <name>Zn(2+)</name>
        <dbReference type="ChEBI" id="CHEBI:29105"/>
        <label>1</label>
        <note>catalytic</note>
    </ligand>
</feature>
<dbReference type="InterPro" id="IPR038071">
    <property type="entry name" value="UROD/MetE-like_sf"/>
</dbReference>
<keyword evidence="10 11" id="KW-0486">Methionine biosynthesis</keyword>
<feature type="binding site" evidence="13">
    <location>
        <position position="674"/>
    </location>
    <ligand>
        <name>Zn(2+)</name>
        <dbReference type="ChEBI" id="CHEBI:29105"/>
        <label>1</label>
        <note>catalytic</note>
    </ligand>
</feature>
<feature type="binding site" evidence="11 12">
    <location>
        <begin position="440"/>
        <end position="442"/>
    </location>
    <ligand>
        <name>L-methionine</name>
        <dbReference type="ChEBI" id="CHEBI:57844"/>
    </ligand>
</feature>
<comment type="cofactor">
    <cofactor evidence="13">
        <name>Zn(2+)</name>
        <dbReference type="ChEBI" id="CHEBI:29105"/>
    </cofactor>
    <text evidence="13">Binds 2 Zn(2+) ions per subunit.</text>
</comment>
<dbReference type="NCBIfam" id="NF003556">
    <property type="entry name" value="PRK05222.1"/>
    <property type="match status" value="1"/>
</dbReference>
<dbReference type="RefSeq" id="WP_022993970.1">
    <property type="nucleotide sequence ID" value="NZ_CP012331.1"/>
</dbReference>
<keyword evidence="9 11" id="KW-0862">Zinc</keyword>
<keyword evidence="18" id="KW-1185">Reference proteome</keyword>
<dbReference type="GO" id="GO:0003871">
    <property type="term" value="F:5-methyltetrahydropteroyltriglutamate-homocysteine S-methyltransferase activity"/>
    <property type="evidence" value="ECO:0007669"/>
    <property type="project" value="UniProtKB-UniRule"/>
</dbReference>
<keyword evidence="5 11" id="KW-0028">Amino-acid biosynthesis</keyword>
<feature type="domain" description="Cobalamin-independent methionine synthase MetE C-terminal/archaeal" evidence="15">
    <location>
        <begin position="435"/>
        <end position="757"/>
    </location>
</feature>
<dbReference type="CDD" id="cd03311">
    <property type="entry name" value="CIMS_C_terminal_like"/>
    <property type="match status" value="1"/>
</dbReference>
<keyword evidence="4 11" id="KW-0489">Methyltransferase</keyword>
<evidence type="ECO:0000259" key="15">
    <source>
        <dbReference type="Pfam" id="PF01717"/>
    </source>
</evidence>
<feature type="binding site" evidence="12">
    <location>
        <position position="122"/>
    </location>
    <ligand>
        <name>5-methyltetrahydropteroyltri-L-glutamate</name>
        <dbReference type="ChEBI" id="CHEBI:58207"/>
    </ligand>
</feature>
<dbReference type="SUPFAM" id="SSF51726">
    <property type="entry name" value="UROD/MetE-like"/>
    <property type="match status" value="2"/>
</dbReference>
<dbReference type="Proteomes" id="UP001107961">
    <property type="component" value="Unassembled WGS sequence"/>
</dbReference>
<dbReference type="GO" id="GO:0008270">
    <property type="term" value="F:zinc ion binding"/>
    <property type="evidence" value="ECO:0007669"/>
    <property type="project" value="InterPro"/>
</dbReference>
<feature type="binding site" evidence="11">
    <location>
        <begin position="16"/>
        <end position="19"/>
    </location>
    <ligand>
        <name>5-methyltetrahydropteroyltri-L-glutamate</name>
        <dbReference type="ChEBI" id="CHEBI:58207"/>
    </ligand>
</feature>
<feature type="binding site" evidence="11 12">
    <location>
        <position position="608"/>
    </location>
    <ligand>
        <name>L-homocysteine</name>
        <dbReference type="ChEBI" id="CHEBI:58199"/>
    </ligand>
</feature>
<dbReference type="InterPro" id="IPR013215">
    <property type="entry name" value="Cbl-indep_Met_Synth_N"/>
</dbReference>
<feature type="binding site" evidence="11">
    <location>
        <position position="117"/>
    </location>
    <ligand>
        <name>5-methyltetrahydropteroyltri-L-glutamate</name>
        <dbReference type="ChEBI" id="CHEBI:58207"/>
    </ligand>
</feature>
<evidence type="ECO:0000259" key="16">
    <source>
        <dbReference type="Pfam" id="PF08267"/>
    </source>
</evidence>
<dbReference type="FunFam" id="3.20.20.210:FF:000002">
    <property type="entry name" value="5-methyltetrahydropteroyltriglutamate--homocysteine methyltransferase"/>
    <property type="match status" value="1"/>
</dbReference>
<dbReference type="GO" id="GO:0071265">
    <property type="term" value="P:L-methionine biosynthetic process"/>
    <property type="evidence" value="ECO:0007669"/>
    <property type="project" value="UniProtKB-ARBA"/>
</dbReference>
<dbReference type="FunFam" id="3.20.20.210:FF:000003">
    <property type="entry name" value="5-methyltetrahydropteroyltriglutamate--homocysteine methyltransferase"/>
    <property type="match status" value="1"/>
</dbReference>
<feature type="binding site" evidence="12">
    <location>
        <position position="19"/>
    </location>
    <ligand>
        <name>5-methyltetrahydropteroyltri-L-glutamate</name>
        <dbReference type="ChEBI" id="CHEBI:58207"/>
    </ligand>
</feature>
<protein>
    <recommendedName>
        <fullName evidence="11">5-methyltetrahydropteroyltriglutamate--homocysteine methyltransferase</fullName>
        <ecNumber evidence="11">2.1.1.14</ecNumber>
    </recommendedName>
    <alternativeName>
        <fullName evidence="11">Cobalamin-independent methionine synthase</fullName>
    </alternativeName>
    <alternativeName>
        <fullName evidence="11">Methionine synthase, vitamin-B12 independent isozyme</fullName>
    </alternativeName>
</protein>
<feature type="binding site" evidence="11">
    <location>
        <position position="652"/>
    </location>
    <ligand>
        <name>Zn(2+)</name>
        <dbReference type="ChEBI" id="CHEBI:29105"/>
        <note>catalytic</note>
    </ligand>
</feature>
<feature type="binding site" evidence="11">
    <location>
        <position position="493"/>
    </location>
    <ligand>
        <name>L-homocysteine</name>
        <dbReference type="ChEBI" id="CHEBI:58199"/>
    </ligand>
</feature>
<comment type="function">
    <text evidence="1 11">Catalyzes the transfer of a methyl group from 5-methyltetrahydrofolate to homocysteine resulting in methionine formation.</text>
</comment>
<dbReference type="KEGG" id="axe:P40_07320"/>
<accession>A0A9Q3ZEB4</accession>
<comment type="similarity">
    <text evidence="3 11">Belongs to the vitamin-B12 independent methionine synthase family.</text>
</comment>
<feature type="binding site" evidence="11">
    <location>
        <position position="650"/>
    </location>
    <ligand>
        <name>Zn(2+)</name>
        <dbReference type="ChEBI" id="CHEBI:29105"/>
        <note>catalytic</note>
    </ligand>
</feature>
<evidence type="ECO:0000256" key="1">
    <source>
        <dbReference type="ARBA" id="ARBA00002777"/>
    </source>
</evidence>
<evidence type="ECO:0000256" key="14">
    <source>
        <dbReference type="PIRSR" id="PIRSR000382-3"/>
    </source>
</evidence>
<dbReference type="PANTHER" id="PTHR30519">
    <property type="entry name" value="5-METHYLTETRAHYDROPTEROYLTRIGLUTAMATE--HOMOCYSTEINE METHYLTRANSFERASE"/>
    <property type="match status" value="1"/>
</dbReference>
<gene>
    <name evidence="11 17" type="primary">metE</name>
    <name evidence="17" type="ORF">LZG35_17795</name>
</gene>
<comment type="catalytic activity">
    <reaction evidence="11">
        <text>5-methyltetrahydropteroyltri-L-glutamate + L-homocysteine = tetrahydropteroyltri-L-glutamate + L-methionine</text>
        <dbReference type="Rhea" id="RHEA:21196"/>
        <dbReference type="ChEBI" id="CHEBI:57844"/>
        <dbReference type="ChEBI" id="CHEBI:58140"/>
        <dbReference type="ChEBI" id="CHEBI:58199"/>
        <dbReference type="ChEBI" id="CHEBI:58207"/>
        <dbReference type="EC" id="2.1.1.14"/>
    </reaction>
</comment>
<dbReference type="EC" id="2.1.1.14" evidence="11"/>
<comment type="cofactor">
    <cofactor evidence="11">
        <name>Zn(2+)</name>
        <dbReference type="ChEBI" id="CHEBI:29105"/>
    </cofactor>
    <text evidence="11">Binds 1 zinc ion per subunit.</text>
</comment>
<feature type="binding site" evidence="11 12">
    <location>
        <position position="570"/>
    </location>
    <ligand>
        <name>5-methyltetrahydropteroyltri-L-glutamate</name>
        <dbReference type="ChEBI" id="CHEBI:58207"/>
    </ligand>
</feature>
<feature type="binding site" evidence="11 12">
    <location>
        <position position="493"/>
    </location>
    <ligand>
        <name>L-methionine</name>
        <dbReference type="ChEBI" id="CHEBI:57844"/>
    </ligand>
</feature>
<keyword evidence="6 11" id="KW-0808">Transferase</keyword>
<evidence type="ECO:0000256" key="9">
    <source>
        <dbReference type="ARBA" id="ARBA00022833"/>
    </source>
</evidence>
<evidence type="ECO:0000313" key="17">
    <source>
        <dbReference type="EMBL" id="MCE7510495.1"/>
    </source>
</evidence>
<dbReference type="Pfam" id="PF08267">
    <property type="entry name" value="Meth_synt_1"/>
    <property type="match status" value="1"/>
</dbReference>
<dbReference type="InterPro" id="IPR002629">
    <property type="entry name" value="Met_Synth_C/arc"/>
</dbReference>
<dbReference type="AlphaFoldDB" id="A0A9Q3ZEB4"/>
<dbReference type="EMBL" id="JAJVKT010000025">
    <property type="protein sequence ID" value="MCE7510495.1"/>
    <property type="molecule type" value="Genomic_DNA"/>
</dbReference>
<evidence type="ECO:0000256" key="8">
    <source>
        <dbReference type="ARBA" id="ARBA00022737"/>
    </source>
</evidence>
<name>A0A9Q3ZEB4_9GAMM</name>